<dbReference type="InterPro" id="IPR035897">
    <property type="entry name" value="Toll_tir_struct_dom_sf"/>
</dbReference>
<dbReference type="AlphaFoldDB" id="A0AAD8B7R9"/>
<feature type="non-terminal residue" evidence="1">
    <location>
        <position position="51"/>
    </location>
</feature>
<protein>
    <submittedName>
        <fullName evidence="1">Toll-like receptor 13</fullName>
    </submittedName>
</protein>
<dbReference type="Proteomes" id="UP001233172">
    <property type="component" value="Unassembled WGS sequence"/>
</dbReference>
<name>A0AAD8B7R9_BIOPF</name>
<keyword evidence="1" id="KW-0675">Receptor</keyword>
<feature type="non-terminal residue" evidence="1">
    <location>
        <position position="1"/>
    </location>
</feature>
<organism evidence="1 2">
    <name type="scientific">Biomphalaria pfeifferi</name>
    <name type="common">Bloodfluke planorb</name>
    <name type="synonym">Freshwater snail</name>
    <dbReference type="NCBI Taxonomy" id="112525"/>
    <lineage>
        <taxon>Eukaryota</taxon>
        <taxon>Metazoa</taxon>
        <taxon>Spiralia</taxon>
        <taxon>Lophotrochozoa</taxon>
        <taxon>Mollusca</taxon>
        <taxon>Gastropoda</taxon>
        <taxon>Heterobranchia</taxon>
        <taxon>Euthyneura</taxon>
        <taxon>Panpulmonata</taxon>
        <taxon>Hygrophila</taxon>
        <taxon>Lymnaeoidea</taxon>
        <taxon>Planorbidae</taxon>
        <taxon>Biomphalaria</taxon>
    </lineage>
</organism>
<accession>A0AAD8B7R9</accession>
<proteinExistence type="predicted"/>
<gene>
    <name evidence="1" type="ORF">Bpfe_021047</name>
</gene>
<sequence length="51" mass="6149">FRWRLRYVYYAAYLMVKGQTKNAANSEQFHYDVFISYAYKDEDFILGSLVP</sequence>
<dbReference type="SUPFAM" id="SSF52200">
    <property type="entry name" value="Toll/Interleukin receptor TIR domain"/>
    <property type="match status" value="1"/>
</dbReference>
<reference evidence="1" key="2">
    <citation type="submission" date="2023-04" db="EMBL/GenBank/DDBJ databases">
        <authorList>
            <person name="Bu L."/>
            <person name="Lu L."/>
            <person name="Laidemitt M.R."/>
            <person name="Zhang S.M."/>
            <person name="Mutuku M."/>
            <person name="Mkoji G."/>
            <person name="Steinauer M."/>
            <person name="Loker E.S."/>
        </authorList>
    </citation>
    <scope>NUCLEOTIDE SEQUENCE</scope>
    <source>
        <strain evidence="1">KasaAsao</strain>
        <tissue evidence="1">Whole Snail</tissue>
    </source>
</reference>
<keyword evidence="2" id="KW-1185">Reference proteome</keyword>
<comment type="caution">
    <text evidence="1">The sequence shown here is derived from an EMBL/GenBank/DDBJ whole genome shotgun (WGS) entry which is preliminary data.</text>
</comment>
<evidence type="ECO:0000313" key="2">
    <source>
        <dbReference type="Proteomes" id="UP001233172"/>
    </source>
</evidence>
<reference evidence="1" key="1">
    <citation type="journal article" date="2023" name="PLoS Negl. Trop. Dis.">
        <title>A genome sequence for Biomphalaria pfeifferi, the major vector snail for the human-infecting parasite Schistosoma mansoni.</title>
        <authorList>
            <person name="Bu L."/>
            <person name="Lu L."/>
            <person name="Laidemitt M.R."/>
            <person name="Zhang S.M."/>
            <person name="Mutuku M."/>
            <person name="Mkoji G."/>
            <person name="Steinauer M."/>
            <person name="Loker E.S."/>
        </authorList>
    </citation>
    <scope>NUCLEOTIDE SEQUENCE</scope>
    <source>
        <strain evidence="1">KasaAsao</strain>
    </source>
</reference>
<evidence type="ECO:0000313" key="1">
    <source>
        <dbReference type="EMBL" id="KAK0049511.1"/>
    </source>
</evidence>
<dbReference type="EMBL" id="JASAOG010000125">
    <property type="protein sequence ID" value="KAK0049511.1"/>
    <property type="molecule type" value="Genomic_DNA"/>
</dbReference>